<organism evidence="9 10">
    <name type="scientific">Sphingomonas parapaucimobilis NBRC 15100</name>
    <dbReference type="NCBI Taxonomy" id="1219049"/>
    <lineage>
        <taxon>Bacteria</taxon>
        <taxon>Pseudomonadati</taxon>
        <taxon>Pseudomonadota</taxon>
        <taxon>Alphaproteobacteria</taxon>
        <taxon>Sphingomonadales</taxon>
        <taxon>Sphingomonadaceae</taxon>
        <taxon>Sphingomonas</taxon>
    </lineage>
</organism>
<evidence type="ECO:0000256" key="4">
    <source>
        <dbReference type="ARBA" id="ARBA00022801"/>
    </source>
</evidence>
<dbReference type="InterPro" id="IPR038763">
    <property type="entry name" value="DHH_sf"/>
</dbReference>
<keyword evidence="10" id="KW-1185">Reference proteome</keyword>
<dbReference type="eggNOG" id="COG0608">
    <property type="taxonomic scope" value="Bacteria"/>
</dbReference>
<dbReference type="InterPro" id="IPR051673">
    <property type="entry name" value="SSDNA_exonuclease_RecJ"/>
</dbReference>
<dbReference type="InterPro" id="IPR003156">
    <property type="entry name" value="DHHA1_dom"/>
</dbReference>
<sequence length="584" mass="61311">MTDVLGVAQSILGQPWRWRALAADARDGLGHDDLVAQLLLARGCPPDEIEAHRNPSIRGFMPDPSIFRDMDRAAARLADAVIAREPVAIFGDYDVDGATSAAVLVRLLRDLGLSPRAYIPDRMTEGYGPTEAALLRLQAEGANLIVTVDCGAQAFEPLAAAQDAGIEILVVDHHKCATELPRAHAVVNPNRLDETEGAAHGHLAAVGVCFLLGAALIRTLRTRGFFSDRAEPRLLDLLDLVALGTVADVAQLKGLNRAFVAQGLKVMAQRRNIGLAALTDAARLTRAPTCSDLGFALGPRINAGGRVGRADLGVRLLTTDDPAEARAIAEELNHFNDERRAIEAGVQATAETTVDRDRHVALVSGKGWHPGVIGIVAGRLKEKLDRPAIVIAVDEHGMGKGSGRSISGVDLGAAILAAKEHGLLIAGGGHAMAAGLTVEAHRIAELADFLEERLADAVVRASAGRALLVDAVLAPGGVNPGLVGAMEAGGPYGMGWPAPRIAAGPFRVIRADLVGTNHVRAIVAGADGRSLKAMAFRQADTALGQALLGAGSTRRLWLVGRARVDDWSGRDVAELHVEDAAWAD</sequence>
<gene>
    <name evidence="9" type="primary">recJ</name>
    <name evidence="9" type="ORF">SP5_096_00160</name>
</gene>
<evidence type="ECO:0000256" key="2">
    <source>
        <dbReference type="ARBA" id="ARBA00019841"/>
    </source>
</evidence>
<protein>
    <recommendedName>
        <fullName evidence="2">Single-stranded-DNA-specific exonuclease RecJ</fullName>
    </recommendedName>
</protein>
<dbReference type="GO" id="GO:0003676">
    <property type="term" value="F:nucleic acid binding"/>
    <property type="evidence" value="ECO:0007669"/>
    <property type="project" value="InterPro"/>
</dbReference>
<dbReference type="Pfam" id="PF02272">
    <property type="entry name" value="DHHA1"/>
    <property type="match status" value="1"/>
</dbReference>
<evidence type="ECO:0000259" key="8">
    <source>
        <dbReference type="Pfam" id="PF17768"/>
    </source>
</evidence>
<proteinExistence type="inferred from homology"/>
<comment type="similarity">
    <text evidence="1">Belongs to the RecJ family.</text>
</comment>
<feature type="domain" description="RecJ OB" evidence="8">
    <location>
        <begin position="469"/>
        <end position="579"/>
    </location>
</feature>
<dbReference type="Gene3D" id="3.90.1640.30">
    <property type="match status" value="1"/>
</dbReference>
<dbReference type="NCBIfam" id="TIGR00644">
    <property type="entry name" value="recJ"/>
    <property type="match status" value="1"/>
</dbReference>
<keyword evidence="3" id="KW-0540">Nuclease</keyword>
<dbReference type="Proteomes" id="UP000032305">
    <property type="component" value="Unassembled WGS sequence"/>
</dbReference>
<dbReference type="GO" id="GO:0006310">
    <property type="term" value="P:DNA recombination"/>
    <property type="evidence" value="ECO:0007669"/>
    <property type="project" value="InterPro"/>
</dbReference>
<evidence type="ECO:0000256" key="1">
    <source>
        <dbReference type="ARBA" id="ARBA00005915"/>
    </source>
</evidence>
<evidence type="ECO:0000259" key="7">
    <source>
        <dbReference type="Pfam" id="PF02272"/>
    </source>
</evidence>
<evidence type="ECO:0000259" key="6">
    <source>
        <dbReference type="Pfam" id="PF01368"/>
    </source>
</evidence>
<comment type="caution">
    <text evidence="9">The sequence shown here is derived from an EMBL/GenBank/DDBJ whole genome shotgun (WGS) entry which is preliminary data.</text>
</comment>
<accession>A0A0A1WCC1</accession>
<dbReference type="Pfam" id="PF17768">
    <property type="entry name" value="RecJ_OB"/>
    <property type="match status" value="1"/>
</dbReference>
<dbReference type="Pfam" id="PF01368">
    <property type="entry name" value="DHH"/>
    <property type="match status" value="1"/>
</dbReference>
<dbReference type="PANTHER" id="PTHR30255:SF2">
    <property type="entry name" value="SINGLE-STRANDED-DNA-SPECIFIC EXONUCLEASE RECJ"/>
    <property type="match status" value="1"/>
</dbReference>
<dbReference type="InterPro" id="IPR004610">
    <property type="entry name" value="RecJ"/>
</dbReference>
<dbReference type="GO" id="GO:0006281">
    <property type="term" value="P:DNA repair"/>
    <property type="evidence" value="ECO:0007669"/>
    <property type="project" value="InterPro"/>
</dbReference>
<keyword evidence="5 9" id="KW-0269">Exonuclease</keyword>
<feature type="domain" description="DHHA1" evidence="7">
    <location>
        <begin position="363"/>
        <end position="455"/>
    </location>
</feature>
<evidence type="ECO:0000256" key="5">
    <source>
        <dbReference type="ARBA" id="ARBA00022839"/>
    </source>
</evidence>
<feature type="domain" description="DDH" evidence="6">
    <location>
        <begin position="87"/>
        <end position="245"/>
    </location>
</feature>
<dbReference type="InterPro" id="IPR041122">
    <property type="entry name" value="RecJ_OB"/>
</dbReference>
<name>A0A0A1WCC1_9SPHN</name>
<dbReference type="InterPro" id="IPR001667">
    <property type="entry name" value="DDH_dom"/>
</dbReference>
<dbReference type="OrthoDB" id="9809852at2"/>
<dbReference type="GO" id="GO:0008409">
    <property type="term" value="F:5'-3' exonuclease activity"/>
    <property type="evidence" value="ECO:0007669"/>
    <property type="project" value="InterPro"/>
</dbReference>
<evidence type="ECO:0000313" key="9">
    <source>
        <dbReference type="EMBL" id="GAM02656.1"/>
    </source>
</evidence>
<dbReference type="AlphaFoldDB" id="A0A0A1WCC1"/>
<evidence type="ECO:0000313" key="10">
    <source>
        <dbReference type="Proteomes" id="UP000032305"/>
    </source>
</evidence>
<dbReference type="Gene3D" id="3.10.310.30">
    <property type="match status" value="1"/>
</dbReference>
<keyword evidence="4" id="KW-0378">Hydrolase</keyword>
<dbReference type="SUPFAM" id="SSF64182">
    <property type="entry name" value="DHH phosphoesterases"/>
    <property type="match status" value="1"/>
</dbReference>
<dbReference type="EMBL" id="BBPI01000096">
    <property type="protein sequence ID" value="GAM02656.1"/>
    <property type="molecule type" value="Genomic_DNA"/>
</dbReference>
<reference evidence="9 10" key="1">
    <citation type="submission" date="2014-11" db="EMBL/GenBank/DDBJ databases">
        <title>Whole genome shotgun sequence of Sphingomonas parapaucimobilis NBRC 15100.</title>
        <authorList>
            <person name="Katano-Makiyama Y."/>
            <person name="Hosoyama A."/>
            <person name="Hashimoto M."/>
            <person name="Hosoyama Y."/>
            <person name="Noguchi M."/>
            <person name="Numata M."/>
            <person name="Tsuchikane K."/>
            <person name="Hirakata S."/>
            <person name="Uohara A."/>
            <person name="Shimodaira J."/>
            <person name="Ohji S."/>
            <person name="Ichikawa N."/>
            <person name="Kimura A."/>
            <person name="Yamazoe A."/>
            <person name="Fujita N."/>
        </authorList>
    </citation>
    <scope>NUCLEOTIDE SEQUENCE [LARGE SCALE GENOMIC DNA]</scope>
    <source>
        <strain evidence="9 10">NBRC 15100</strain>
    </source>
</reference>
<dbReference type="RefSeq" id="WP_042490737.1">
    <property type="nucleotide sequence ID" value="NZ_BBPI01000096.1"/>
</dbReference>
<evidence type="ECO:0000256" key="3">
    <source>
        <dbReference type="ARBA" id="ARBA00022722"/>
    </source>
</evidence>
<dbReference type="PANTHER" id="PTHR30255">
    <property type="entry name" value="SINGLE-STRANDED-DNA-SPECIFIC EXONUCLEASE RECJ"/>
    <property type="match status" value="1"/>
</dbReference>